<evidence type="ECO:0000313" key="3">
    <source>
        <dbReference type="EMBL" id="GGC87720.1"/>
    </source>
</evidence>
<proteinExistence type="predicted"/>
<name>A0ABQ1NZH2_9ENTE</name>
<evidence type="ECO:0000313" key="4">
    <source>
        <dbReference type="Proteomes" id="UP000630615"/>
    </source>
</evidence>
<dbReference type="Gene3D" id="3.90.1720.10">
    <property type="entry name" value="endopeptidase domain like (from Nostoc punctiforme)"/>
    <property type="match status" value="1"/>
</dbReference>
<organism evidence="3 4">
    <name type="scientific">Enterococcus wangshanyuanii</name>
    <dbReference type="NCBI Taxonomy" id="2005703"/>
    <lineage>
        <taxon>Bacteria</taxon>
        <taxon>Bacillati</taxon>
        <taxon>Bacillota</taxon>
        <taxon>Bacilli</taxon>
        <taxon>Lactobacillales</taxon>
        <taxon>Enterococcaceae</taxon>
        <taxon>Enterococcus</taxon>
    </lineage>
</organism>
<dbReference type="Proteomes" id="UP000630615">
    <property type="component" value="Unassembled WGS sequence"/>
</dbReference>
<gene>
    <name evidence="3" type="ORF">GCM10011573_16670</name>
</gene>
<dbReference type="InterPro" id="IPR038263">
    <property type="entry name" value="Lytic_exo_TRD_sf"/>
</dbReference>
<dbReference type="EMBL" id="BMKI01000002">
    <property type="protein sequence ID" value="GGC87720.1"/>
    <property type="molecule type" value="Genomic_DNA"/>
</dbReference>
<dbReference type="InterPro" id="IPR031898">
    <property type="entry name" value="ZoocinA_TRD"/>
</dbReference>
<dbReference type="Pfam" id="PF05382">
    <property type="entry name" value="Amidase_5"/>
    <property type="match status" value="1"/>
</dbReference>
<evidence type="ECO:0000259" key="2">
    <source>
        <dbReference type="Pfam" id="PF16775"/>
    </source>
</evidence>
<evidence type="ECO:0000259" key="1">
    <source>
        <dbReference type="Pfam" id="PF05382"/>
    </source>
</evidence>
<dbReference type="RefSeq" id="WP_088269529.1">
    <property type="nucleotide sequence ID" value="NZ_BMKI01000002.1"/>
</dbReference>
<feature type="domain" description="Lytic exoenzyme target recognition" evidence="2">
    <location>
        <begin position="170"/>
        <end position="276"/>
    </location>
</feature>
<dbReference type="Pfam" id="PF16775">
    <property type="entry name" value="ZoocinA_TRD"/>
    <property type="match status" value="1"/>
</dbReference>
<sequence>MAANDKQVVGWFDVRKGLLTYSMYGSRNGADGTADCSGSITQSIKDSGGVPYGYLYSTVTLEPYLKANGYEKIAVNHEWNALEGDIVMMSWGRSMADSAGAGGHVGVMKNPYYFISVDYWTGGQKGTAVSEHNIDYYLNVNRPSYFEVWRLKKDSGSNKPIPPTPNKRRHGYKVDDIQFINGLWQIRCNSLAPAGFDWTDNGINATDVDMIDPNTGAMLADQETIRPGMYFAFNESRVSDTEEVVKDHGYNYRKFNFASPTGVVWLVRDSKQQLVYG</sequence>
<comment type="caution">
    <text evidence="3">The sequence shown here is derived from an EMBL/GenBank/DDBJ whole genome shotgun (WGS) entry which is preliminary data.</text>
</comment>
<keyword evidence="4" id="KW-1185">Reference proteome</keyword>
<feature type="domain" description="Bacteriophage lysin" evidence="1">
    <location>
        <begin position="6"/>
        <end position="153"/>
    </location>
</feature>
<dbReference type="InterPro" id="IPR008044">
    <property type="entry name" value="Phage_lysin"/>
</dbReference>
<accession>A0ABQ1NZH2</accession>
<dbReference type="Gene3D" id="2.40.50.670">
    <property type="match status" value="1"/>
</dbReference>
<protein>
    <recommendedName>
        <fullName evidence="5">Lysin</fullName>
    </recommendedName>
</protein>
<evidence type="ECO:0008006" key="5">
    <source>
        <dbReference type="Google" id="ProtNLM"/>
    </source>
</evidence>
<reference evidence="4" key="1">
    <citation type="journal article" date="2019" name="Int. J. Syst. Evol. Microbiol.">
        <title>The Global Catalogue of Microorganisms (GCM) 10K type strain sequencing project: providing services to taxonomists for standard genome sequencing and annotation.</title>
        <authorList>
            <consortium name="The Broad Institute Genomics Platform"/>
            <consortium name="The Broad Institute Genome Sequencing Center for Infectious Disease"/>
            <person name="Wu L."/>
            <person name="Ma J."/>
        </authorList>
    </citation>
    <scope>NUCLEOTIDE SEQUENCE [LARGE SCALE GENOMIC DNA]</scope>
    <source>
        <strain evidence="4">CGMCC 1.15942</strain>
    </source>
</reference>